<proteinExistence type="predicted"/>
<dbReference type="Pfam" id="PF05943">
    <property type="entry name" value="VipB"/>
    <property type="match status" value="1"/>
</dbReference>
<evidence type="ECO:0000313" key="3">
    <source>
        <dbReference type="EMBL" id="RVU44976.1"/>
    </source>
</evidence>
<dbReference type="InterPro" id="IPR008312">
    <property type="entry name" value="T6SS_TssB1"/>
</dbReference>
<evidence type="ECO:0000313" key="4">
    <source>
        <dbReference type="Proteomes" id="UP000285575"/>
    </source>
</evidence>
<dbReference type="AlphaFoldDB" id="A0A437RDZ4"/>
<gene>
    <name evidence="3" type="ORF">EOE66_12480</name>
</gene>
<feature type="region of interest" description="Disordered" evidence="1">
    <location>
        <begin position="1"/>
        <end position="23"/>
    </location>
</feature>
<dbReference type="OrthoDB" id="9789942at2"/>
<organism evidence="3 4">
    <name type="scientific">Rubrivivax rivuli</name>
    <dbReference type="NCBI Taxonomy" id="1862385"/>
    <lineage>
        <taxon>Bacteria</taxon>
        <taxon>Pseudomonadati</taxon>
        <taxon>Pseudomonadota</taxon>
        <taxon>Betaproteobacteria</taxon>
        <taxon>Burkholderiales</taxon>
        <taxon>Sphaerotilaceae</taxon>
        <taxon>Rubrivivax</taxon>
    </lineage>
</organism>
<dbReference type="PANTHER" id="PTHR35565">
    <property type="entry name" value="CYTOPLASMIC PROTEIN-RELATED"/>
    <property type="match status" value="1"/>
</dbReference>
<dbReference type="InterPro" id="IPR010269">
    <property type="entry name" value="T6SS_TssC-like"/>
</dbReference>
<sequence>MPGRLQFDFSPQPRGHARNDGSPMRVLVVGDFSARPGSEKRPLAERPTHRIDVDTLDAVMQKLAPRLAIGGGEIGFESLDDFHPDALFARLPVFASLRQMRRRLMDPAQFAQAAAELGSAAPAPAAAPPAADSGSLLAGLLGGRPAGLASTPTAAPSPAAAGAAGVDAFIRSVIAPHIQPDHRQEQATLVASVDKATAAEMRAVLHAPAFQALESAWRGVQWLISSLELDETLELHLLDASREELTADIVASQGRLTETGLHRALADRWRNQPGAQGWTVIAGLQHFGPADADIGLIAALGLIASQSGGPWLAGADTALALAEPAALTGWATLRRSEAAPWLGLAAPRVLLRLPYGQRSDPCSAFAFEEFPGGSPVHEALLWGPGSLAVALLLGRAYTQKGWQFEPGDEREIGDLPAYHYTQDGEPEMQACAEAYLGEQAGQALLGAGLMPVLSHKHRNAVTVMRFQSIAEPAQPLPVGSARR</sequence>
<accession>A0A437RDZ4</accession>
<dbReference type="InterPro" id="IPR044031">
    <property type="entry name" value="TssC1_N"/>
</dbReference>
<keyword evidence="4" id="KW-1185">Reference proteome</keyword>
<dbReference type="PANTHER" id="PTHR35565:SF1">
    <property type="entry name" value="TYPE VI SECRETION SYSTEM CONTRACTILE SHEATH LARGE SUBUNIT"/>
    <property type="match status" value="1"/>
</dbReference>
<comment type="caution">
    <text evidence="3">The sequence shown here is derived from an EMBL/GenBank/DDBJ whole genome shotgun (WGS) entry which is preliminary data.</text>
</comment>
<reference evidence="3 4" key="1">
    <citation type="submission" date="2019-01" db="EMBL/GenBank/DDBJ databases">
        <authorList>
            <person name="Chen W.-M."/>
        </authorList>
    </citation>
    <scope>NUCLEOTIDE SEQUENCE [LARGE SCALE GENOMIC DNA]</scope>
    <source>
        <strain evidence="3 4">KYPY4</strain>
    </source>
</reference>
<evidence type="ECO:0000256" key="1">
    <source>
        <dbReference type="SAM" id="MobiDB-lite"/>
    </source>
</evidence>
<dbReference type="Proteomes" id="UP000285575">
    <property type="component" value="Unassembled WGS sequence"/>
</dbReference>
<dbReference type="EMBL" id="SACR01000004">
    <property type="protein sequence ID" value="RVU44976.1"/>
    <property type="molecule type" value="Genomic_DNA"/>
</dbReference>
<protein>
    <recommendedName>
        <fullName evidence="2">TssC1 N-terminal domain-containing protein</fullName>
    </recommendedName>
</protein>
<feature type="domain" description="TssC1 N-terminal" evidence="2">
    <location>
        <begin position="189"/>
        <end position="468"/>
    </location>
</feature>
<dbReference type="RefSeq" id="WP_128229042.1">
    <property type="nucleotide sequence ID" value="NZ_SACR01000004.1"/>
</dbReference>
<name>A0A437RDZ4_9BURK</name>
<dbReference type="Pfam" id="PF05591">
    <property type="entry name" value="T6SS_VipA"/>
    <property type="match status" value="1"/>
</dbReference>
<evidence type="ECO:0000259" key="2">
    <source>
        <dbReference type="Pfam" id="PF05943"/>
    </source>
</evidence>